<dbReference type="EMBL" id="BKCP01006515">
    <property type="protein sequence ID" value="GER43000.1"/>
    <property type="molecule type" value="Genomic_DNA"/>
</dbReference>
<dbReference type="InterPro" id="IPR001214">
    <property type="entry name" value="SET_dom"/>
</dbReference>
<dbReference type="InterPro" id="IPR046341">
    <property type="entry name" value="SET_dom_sf"/>
</dbReference>
<reference evidence="3" key="1">
    <citation type="journal article" date="2019" name="Curr. Biol.">
        <title>Genome Sequence of Striga asiatica Provides Insight into the Evolution of Plant Parasitism.</title>
        <authorList>
            <person name="Yoshida S."/>
            <person name="Kim S."/>
            <person name="Wafula E.K."/>
            <person name="Tanskanen J."/>
            <person name="Kim Y.M."/>
            <person name="Honaas L."/>
            <person name="Yang Z."/>
            <person name="Spallek T."/>
            <person name="Conn C.E."/>
            <person name="Ichihashi Y."/>
            <person name="Cheong K."/>
            <person name="Cui S."/>
            <person name="Der J.P."/>
            <person name="Gundlach H."/>
            <person name="Jiao Y."/>
            <person name="Hori C."/>
            <person name="Ishida J.K."/>
            <person name="Kasahara H."/>
            <person name="Kiba T."/>
            <person name="Kim M.S."/>
            <person name="Koo N."/>
            <person name="Laohavisit A."/>
            <person name="Lee Y.H."/>
            <person name="Lumba S."/>
            <person name="McCourt P."/>
            <person name="Mortimer J.C."/>
            <person name="Mutuku J.M."/>
            <person name="Nomura T."/>
            <person name="Sasaki-Sekimoto Y."/>
            <person name="Seto Y."/>
            <person name="Wang Y."/>
            <person name="Wakatake T."/>
            <person name="Sakakibara H."/>
            <person name="Demura T."/>
            <person name="Yamaguchi S."/>
            <person name="Yoneyama K."/>
            <person name="Manabe R.I."/>
            <person name="Nelson D.C."/>
            <person name="Schulman A.H."/>
            <person name="Timko M.P."/>
            <person name="dePamphilis C.W."/>
            <person name="Choi D."/>
            <person name="Shirasu K."/>
        </authorList>
    </citation>
    <scope>NUCLEOTIDE SEQUENCE [LARGE SCALE GENOMIC DNA]</scope>
    <source>
        <strain evidence="3">cv. UVA1</strain>
    </source>
</reference>
<proteinExistence type="predicted"/>
<evidence type="ECO:0000259" key="1">
    <source>
        <dbReference type="Pfam" id="PF00856"/>
    </source>
</evidence>
<protein>
    <submittedName>
        <fullName evidence="2">Histone-lysine n-methyltransferase</fullName>
    </submittedName>
</protein>
<sequence>MGLGFDLRSLRLRKRVGVSDHGITFPLASLGALQIWTLQQITAMSLTYIDCIQTMKGLDGRESRLADMSLPSHFLKFNEEASENVPFCIDAGKTGNFARFINHSCQPNLFVQCMLSSHHDLKQARIMLIAAHNIPPLKVPFSSSFTCLCDY</sequence>
<dbReference type="AlphaFoldDB" id="A0A5A7QCR9"/>
<dbReference type="PANTHER" id="PTHR45660">
    <property type="entry name" value="HISTONE-LYSINE N-METHYLTRANSFERASE SETMAR"/>
    <property type="match status" value="1"/>
</dbReference>
<evidence type="ECO:0000313" key="2">
    <source>
        <dbReference type="EMBL" id="GER43000.1"/>
    </source>
</evidence>
<dbReference type="PANTHER" id="PTHR45660:SF94">
    <property type="entry name" value="HISTONE-LYSINE N-METHYLTRANSFERASE, H3 LYSINE-9 SPECIFIC SUVH4"/>
    <property type="match status" value="1"/>
</dbReference>
<evidence type="ECO:0000313" key="3">
    <source>
        <dbReference type="Proteomes" id="UP000325081"/>
    </source>
</evidence>
<dbReference type="Gene3D" id="2.170.270.10">
    <property type="entry name" value="SET domain"/>
    <property type="match status" value="1"/>
</dbReference>
<dbReference type="Pfam" id="PF00856">
    <property type="entry name" value="SET"/>
    <property type="match status" value="1"/>
</dbReference>
<organism evidence="2 3">
    <name type="scientific">Striga asiatica</name>
    <name type="common">Asiatic witchweed</name>
    <name type="synonym">Buchnera asiatica</name>
    <dbReference type="NCBI Taxonomy" id="4170"/>
    <lineage>
        <taxon>Eukaryota</taxon>
        <taxon>Viridiplantae</taxon>
        <taxon>Streptophyta</taxon>
        <taxon>Embryophyta</taxon>
        <taxon>Tracheophyta</taxon>
        <taxon>Spermatophyta</taxon>
        <taxon>Magnoliopsida</taxon>
        <taxon>eudicotyledons</taxon>
        <taxon>Gunneridae</taxon>
        <taxon>Pentapetalae</taxon>
        <taxon>asterids</taxon>
        <taxon>lamiids</taxon>
        <taxon>Lamiales</taxon>
        <taxon>Orobanchaceae</taxon>
        <taxon>Buchnereae</taxon>
        <taxon>Striga</taxon>
    </lineage>
</organism>
<name>A0A5A7QCR9_STRAF</name>
<comment type="caution">
    <text evidence="2">The sequence shown here is derived from an EMBL/GenBank/DDBJ whole genome shotgun (WGS) entry which is preliminary data.</text>
</comment>
<dbReference type="InterPro" id="IPR051357">
    <property type="entry name" value="H3K9_HMTase_SUVAR3-9"/>
</dbReference>
<dbReference type="SUPFAM" id="SSF82199">
    <property type="entry name" value="SET domain"/>
    <property type="match status" value="1"/>
</dbReference>
<gene>
    <name evidence="2" type="ORF">STAS_19822</name>
</gene>
<feature type="domain" description="SET" evidence="1">
    <location>
        <begin position="76"/>
        <end position="136"/>
    </location>
</feature>
<dbReference type="GO" id="GO:0042054">
    <property type="term" value="F:histone methyltransferase activity"/>
    <property type="evidence" value="ECO:0007669"/>
    <property type="project" value="TreeGrafter"/>
</dbReference>
<dbReference type="Proteomes" id="UP000325081">
    <property type="component" value="Unassembled WGS sequence"/>
</dbReference>
<dbReference type="GO" id="GO:0032259">
    <property type="term" value="P:methylation"/>
    <property type="evidence" value="ECO:0007669"/>
    <property type="project" value="UniProtKB-KW"/>
</dbReference>
<keyword evidence="2" id="KW-0808">Transferase</keyword>
<dbReference type="OrthoDB" id="5792673at2759"/>
<dbReference type="GO" id="GO:0003690">
    <property type="term" value="F:double-stranded DNA binding"/>
    <property type="evidence" value="ECO:0007669"/>
    <property type="project" value="TreeGrafter"/>
</dbReference>
<keyword evidence="3" id="KW-1185">Reference proteome</keyword>
<keyword evidence="2" id="KW-0489">Methyltransferase</keyword>
<accession>A0A5A7QCR9</accession>